<dbReference type="AlphaFoldDB" id="A0A7R9QNN6"/>
<evidence type="ECO:0000256" key="1">
    <source>
        <dbReference type="ARBA" id="ARBA00001947"/>
    </source>
</evidence>
<feature type="compositionally biased region" description="Basic and acidic residues" evidence="10">
    <location>
        <begin position="69"/>
        <end position="90"/>
    </location>
</feature>
<comment type="subcellular location">
    <subcellularLocation>
        <location evidence="2">Secreted</location>
    </subcellularLocation>
</comment>
<comment type="similarity">
    <text evidence="3">Belongs to the acid sphingomyelinase family.</text>
</comment>
<evidence type="ECO:0008006" key="16">
    <source>
        <dbReference type="Google" id="ProtNLM"/>
    </source>
</evidence>
<gene>
    <name evidence="14" type="ORF">ONB1V03_LOCUS8792</name>
</gene>
<dbReference type="InterPro" id="IPR029052">
    <property type="entry name" value="Metallo-depent_PP-like"/>
</dbReference>
<feature type="domain" description="Calcineurin-like phosphoesterase" evidence="12">
    <location>
        <begin position="251"/>
        <end position="513"/>
    </location>
</feature>
<keyword evidence="4" id="KW-0964">Secreted</keyword>
<dbReference type="EMBL" id="OC920001">
    <property type="protein sequence ID" value="CAD7652126.1"/>
    <property type="molecule type" value="Genomic_DNA"/>
</dbReference>
<dbReference type="InterPro" id="IPR045473">
    <property type="entry name" value="ASM_C"/>
</dbReference>
<evidence type="ECO:0000256" key="6">
    <source>
        <dbReference type="ARBA" id="ARBA00022729"/>
    </source>
</evidence>
<dbReference type="PANTHER" id="PTHR10340:SF34">
    <property type="entry name" value="SPHINGOMYELIN PHOSPHODIESTERASE"/>
    <property type="match status" value="1"/>
</dbReference>
<organism evidence="14">
    <name type="scientific">Oppiella nova</name>
    <dbReference type="NCBI Taxonomy" id="334625"/>
    <lineage>
        <taxon>Eukaryota</taxon>
        <taxon>Metazoa</taxon>
        <taxon>Ecdysozoa</taxon>
        <taxon>Arthropoda</taxon>
        <taxon>Chelicerata</taxon>
        <taxon>Arachnida</taxon>
        <taxon>Acari</taxon>
        <taxon>Acariformes</taxon>
        <taxon>Sarcoptiformes</taxon>
        <taxon>Oribatida</taxon>
        <taxon>Brachypylina</taxon>
        <taxon>Oppioidea</taxon>
        <taxon>Oppiidae</taxon>
        <taxon>Oppiella</taxon>
    </lineage>
</organism>
<keyword evidence="8" id="KW-0862">Zinc</keyword>
<evidence type="ECO:0000256" key="7">
    <source>
        <dbReference type="ARBA" id="ARBA00022801"/>
    </source>
</evidence>
<dbReference type="Proteomes" id="UP000728032">
    <property type="component" value="Unassembled WGS sequence"/>
</dbReference>
<dbReference type="InterPro" id="IPR041805">
    <property type="entry name" value="ASMase/PPN1_MPP"/>
</dbReference>
<keyword evidence="15" id="KW-1185">Reference proteome</keyword>
<feature type="region of interest" description="Disordered" evidence="10">
    <location>
        <begin position="69"/>
        <end position="98"/>
    </location>
</feature>
<keyword evidence="9" id="KW-0325">Glycoprotein</keyword>
<evidence type="ECO:0000256" key="9">
    <source>
        <dbReference type="ARBA" id="ARBA00023180"/>
    </source>
</evidence>
<dbReference type="Pfam" id="PF19272">
    <property type="entry name" value="ASMase_C"/>
    <property type="match status" value="1"/>
</dbReference>
<dbReference type="GO" id="GO:0061750">
    <property type="term" value="F:acid sphingomyelin phosphodiesterase activity"/>
    <property type="evidence" value="ECO:0007669"/>
    <property type="project" value="TreeGrafter"/>
</dbReference>
<comment type="cofactor">
    <cofactor evidence="1">
        <name>Zn(2+)</name>
        <dbReference type="ChEBI" id="CHEBI:29105"/>
    </cofactor>
</comment>
<dbReference type="CDD" id="cd00842">
    <property type="entry name" value="MPP_ASMase"/>
    <property type="match status" value="1"/>
</dbReference>
<evidence type="ECO:0000313" key="14">
    <source>
        <dbReference type="EMBL" id="CAD7652126.1"/>
    </source>
</evidence>
<dbReference type="OrthoDB" id="282973at2759"/>
<keyword evidence="6 11" id="KW-0732">Signal</keyword>
<evidence type="ECO:0000256" key="8">
    <source>
        <dbReference type="ARBA" id="ARBA00022833"/>
    </source>
</evidence>
<dbReference type="GO" id="GO:0006685">
    <property type="term" value="P:sphingomyelin catabolic process"/>
    <property type="evidence" value="ECO:0007669"/>
    <property type="project" value="TreeGrafter"/>
</dbReference>
<feature type="signal peptide" evidence="11">
    <location>
        <begin position="1"/>
        <end position="32"/>
    </location>
</feature>
<reference evidence="14" key="1">
    <citation type="submission" date="2020-11" db="EMBL/GenBank/DDBJ databases">
        <authorList>
            <person name="Tran Van P."/>
        </authorList>
    </citation>
    <scope>NUCLEOTIDE SEQUENCE</scope>
</reference>
<keyword evidence="5" id="KW-0479">Metal-binding</keyword>
<feature type="chain" id="PRO_5036211872" description="Sphingomyelin phosphodiesterase" evidence="11">
    <location>
        <begin position="33"/>
        <end position="668"/>
    </location>
</feature>
<dbReference type="EMBL" id="CAJPVJ010005176">
    <property type="protein sequence ID" value="CAG2169313.1"/>
    <property type="molecule type" value="Genomic_DNA"/>
</dbReference>
<feature type="domain" description="Sphingomyelin phosphodiesterase C-terminal" evidence="13">
    <location>
        <begin position="528"/>
        <end position="644"/>
    </location>
</feature>
<dbReference type="PANTHER" id="PTHR10340">
    <property type="entry name" value="SPHINGOMYELIN PHOSPHODIESTERASE"/>
    <property type="match status" value="1"/>
</dbReference>
<evidence type="ECO:0000256" key="11">
    <source>
        <dbReference type="SAM" id="SignalP"/>
    </source>
</evidence>
<keyword evidence="7" id="KW-0378">Hydrolase</keyword>
<dbReference type="GO" id="GO:0016020">
    <property type="term" value="C:membrane"/>
    <property type="evidence" value="ECO:0007669"/>
    <property type="project" value="GOC"/>
</dbReference>
<proteinExistence type="inferred from homology"/>
<dbReference type="Pfam" id="PF00149">
    <property type="entry name" value="Metallophos"/>
    <property type="match status" value="1"/>
</dbReference>
<evidence type="ECO:0000256" key="4">
    <source>
        <dbReference type="ARBA" id="ARBA00022525"/>
    </source>
</evidence>
<evidence type="ECO:0000256" key="2">
    <source>
        <dbReference type="ARBA" id="ARBA00004613"/>
    </source>
</evidence>
<evidence type="ECO:0000259" key="13">
    <source>
        <dbReference type="Pfam" id="PF19272"/>
    </source>
</evidence>
<name>A0A7R9QNN6_9ACAR</name>
<accession>A0A7R9QNN6</accession>
<dbReference type="GO" id="GO:0005615">
    <property type="term" value="C:extracellular space"/>
    <property type="evidence" value="ECO:0007669"/>
    <property type="project" value="TreeGrafter"/>
</dbReference>
<evidence type="ECO:0000259" key="12">
    <source>
        <dbReference type="Pfam" id="PF00149"/>
    </source>
</evidence>
<dbReference type="GO" id="GO:0005764">
    <property type="term" value="C:lysosome"/>
    <property type="evidence" value="ECO:0007669"/>
    <property type="project" value="TreeGrafter"/>
</dbReference>
<evidence type="ECO:0000256" key="5">
    <source>
        <dbReference type="ARBA" id="ARBA00022723"/>
    </source>
</evidence>
<dbReference type="InterPro" id="IPR004843">
    <property type="entry name" value="Calcineurin-like_PHP"/>
</dbReference>
<protein>
    <recommendedName>
        <fullName evidence="16">Sphingomyelin phosphodiesterase</fullName>
    </recommendedName>
</protein>
<dbReference type="SUPFAM" id="SSF56300">
    <property type="entry name" value="Metallo-dependent phosphatases"/>
    <property type="match status" value="1"/>
</dbReference>
<evidence type="ECO:0000313" key="15">
    <source>
        <dbReference type="Proteomes" id="UP000728032"/>
    </source>
</evidence>
<evidence type="ECO:0000256" key="3">
    <source>
        <dbReference type="ARBA" id="ARBA00008234"/>
    </source>
</evidence>
<dbReference type="GO" id="GO:0046513">
    <property type="term" value="P:ceramide biosynthetic process"/>
    <property type="evidence" value="ECO:0007669"/>
    <property type="project" value="TreeGrafter"/>
</dbReference>
<dbReference type="Gene3D" id="3.60.21.10">
    <property type="match status" value="1"/>
</dbReference>
<evidence type="ECO:0000256" key="10">
    <source>
        <dbReference type="SAM" id="MobiDB-lite"/>
    </source>
</evidence>
<dbReference type="GO" id="GO:0046872">
    <property type="term" value="F:metal ion binding"/>
    <property type="evidence" value="ECO:0007669"/>
    <property type="project" value="UniProtKB-KW"/>
</dbReference>
<sequence length="668" mass="76944">MLLFNNHISLKFVVLSVVLCVFFSHLIQQTDCQFSIVYSSGRAPGDGPRRFPFLRALFTQMITDRSSSEFAKHAKDDYQTSDSQKSRSETKANNPNLQSMENIMHDINTQNAGTLSTKTRGFFLVNILSRMLKSVNFTELSLQMRDGISSRASCLACNAVAGLLLSSIYSKEMMTVAVNTDDLDYIRTHTTLRRGEMCGVIFGMDCARRTTKNLNWTISLPEKQNMADRRADDSESDIVEADSEKLKAYTKVVQVTDLHVDPYYTPGMNADCGEPLCCRPADGVATSPEKAAGVWGDYRNCDTPIATLRHALKHISETHSNALYWMWTGDIAPHDIWNVSRHEVLSQIRLVTNLMKQYTRVPVYPVIGNHEGVPVNSFPPPEVKGENSISWLYNAVADEWDYWLPKDAIKTLRYGGYYTVKPRSGFRIVCINTNYCARLNPWSLYNPVDPANQLQWLSEELFKAETSGDKVHIIGHIPPDNRECTQAWLYNFLRIIDRFQDTVLAQYYGHTHRDEFRLLYSPHYPEMPINLAYIGPSITPFTENNPSYRLYYMDSEAYLVDHETYYFNLTEANRSKKGPKWVSEYRAMKTFNLSSMSPHSWHELVHKLETDDHLFQNYYKLYYRKSDVKIAQHCDQKCKKFILSDLTVLHPLKNKPKGFFGRRKLREH</sequence>